<feature type="region of interest" description="Disordered" evidence="1">
    <location>
        <begin position="133"/>
        <end position="152"/>
    </location>
</feature>
<dbReference type="AlphaFoldDB" id="A0A853HTT1"/>
<dbReference type="Gene3D" id="3.30.1460.10">
    <property type="match status" value="1"/>
</dbReference>
<keyword evidence="3" id="KW-1185">Reference proteome</keyword>
<comment type="caution">
    <text evidence="2">The sequence shown here is derived from an EMBL/GenBank/DDBJ whole genome shotgun (WGS) entry which is preliminary data.</text>
</comment>
<evidence type="ECO:0000313" key="2">
    <source>
        <dbReference type="EMBL" id="NYZ64683.1"/>
    </source>
</evidence>
<dbReference type="RefSeq" id="WP_180566723.1">
    <property type="nucleotide sequence ID" value="NZ_JACCKB010000002.1"/>
</dbReference>
<name>A0A853HTT1_9GAMM</name>
<dbReference type="GO" id="GO:0030254">
    <property type="term" value="P:protein secretion by the type III secretion system"/>
    <property type="evidence" value="ECO:0007669"/>
    <property type="project" value="InterPro"/>
</dbReference>
<dbReference type="Pfam" id="PF05932">
    <property type="entry name" value="CesT"/>
    <property type="match status" value="1"/>
</dbReference>
<dbReference type="Proteomes" id="UP000569732">
    <property type="component" value="Unassembled WGS sequence"/>
</dbReference>
<proteinExistence type="predicted"/>
<evidence type="ECO:0000256" key="1">
    <source>
        <dbReference type="SAM" id="MobiDB-lite"/>
    </source>
</evidence>
<dbReference type="CDD" id="cd16364">
    <property type="entry name" value="T3SC_I-like"/>
    <property type="match status" value="1"/>
</dbReference>
<dbReference type="InterPro" id="IPR010261">
    <property type="entry name" value="Tir_chaperone"/>
</dbReference>
<gene>
    <name evidence="2" type="ORF">H0A36_01605</name>
</gene>
<feature type="compositionally biased region" description="Polar residues" evidence="1">
    <location>
        <begin position="137"/>
        <end position="152"/>
    </location>
</feature>
<evidence type="ECO:0000313" key="3">
    <source>
        <dbReference type="Proteomes" id="UP000569732"/>
    </source>
</evidence>
<protein>
    <submittedName>
        <fullName evidence="2">Type III secretion system chaperone</fullName>
    </submittedName>
</protein>
<accession>A0A853HTT1</accession>
<reference evidence="2 3" key="1">
    <citation type="submission" date="2020-07" db="EMBL/GenBank/DDBJ databases">
        <title>Endozoicomonas sp. nov., isolated from sediment.</title>
        <authorList>
            <person name="Gu T."/>
        </authorList>
    </citation>
    <scope>NUCLEOTIDE SEQUENCE [LARGE SCALE GENOMIC DNA]</scope>
    <source>
        <strain evidence="2 3">SM1973</strain>
    </source>
</reference>
<dbReference type="SUPFAM" id="SSF69635">
    <property type="entry name" value="Type III secretory system chaperone-like"/>
    <property type="match status" value="1"/>
</dbReference>
<dbReference type="EMBL" id="JACCKB010000002">
    <property type="protein sequence ID" value="NYZ64683.1"/>
    <property type="molecule type" value="Genomic_DNA"/>
</dbReference>
<sequence length="152" mass="16860">MNAEVRLRIKTLLNMLGMGDVELPNEPVVSLSIDDKLTINIGMTDNSQIITFFSSVGKLVDGDFLQAKQLLSNNLFNAQFPPMLTAIDEMSNDIILWTQLNLGSTDDAELFQMLETYINKVEEQVQTIEIGSKPPVDQTQSSTMSTTFGVKV</sequence>
<organism evidence="2 3">
    <name type="scientific">Spartinivicinus marinus</name>
    <dbReference type="NCBI Taxonomy" id="2994442"/>
    <lineage>
        <taxon>Bacteria</taxon>
        <taxon>Pseudomonadati</taxon>
        <taxon>Pseudomonadota</taxon>
        <taxon>Gammaproteobacteria</taxon>
        <taxon>Oceanospirillales</taxon>
        <taxon>Zooshikellaceae</taxon>
        <taxon>Spartinivicinus</taxon>
    </lineage>
</organism>